<evidence type="ECO:0000256" key="9">
    <source>
        <dbReference type="SAM" id="MobiDB-lite"/>
    </source>
</evidence>
<dbReference type="InterPro" id="IPR002509">
    <property type="entry name" value="NODB_dom"/>
</dbReference>
<dbReference type="GO" id="GO:0046872">
    <property type="term" value="F:metal ion binding"/>
    <property type="evidence" value="ECO:0007669"/>
    <property type="project" value="UniProtKB-KW"/>
</dbReference>
<name>R0IUT6_EXST2</name>
<evidence type="ECO:0000313" key="13">
    <source>
        <dbReference type="EMBL" id="EOA88401.1"/>
    </source>
</evidence>
<feature type="chain" id="PRO_5004343703" evidence="10">
    <location>
        <begin position="19"/>
        <end position="641"/>
    </location>
</feature>
<dbReference type="GO" id="GO:0005975">
    <property type="term" value="P:carbohydrate metabolic process"/>
    <property type="evidence" value="ECO:0007669"/>
    <property type="project" value="InterPro"/>
</dbReference>
<proteinExistence type="predicted"/>
<feature type="domain" description="Chitin-binding type-1" evidence="11">
    <location>
        <begin position="399"/>
        <end position="445"/>
    </location>
</feature>
<dbReference type="PANTHER" id="PTHR46471">
    <property type="entry name" value="CHITIN DEACETYLASE"/>
    <property type="match status" value="1"/>
</dbReference>
<comment type="caution">
    <text evidence="8">Lacks conserved residue(s) required for the propagation of feature annotation.</text>
</comment>
<dbReference type="SUPFAM" id="SSF88713">
    <property type="entry name" value="Glycoside hydrolase/deacetylase"/>
    <property type="match status" value="1"/>
</dbReference>
<dbReference type="RefSeq" id="XP_008023767.1">
    <property type="nucleotide sequence ID" value="XM_008025576.1"/>
</dbReference>
<protein>
    <submittedName>
        <fullName evidence="13">Carbohydrate esterase family 4 protein</fullName>
    </submittedName>
</protein>
<feature type="domain" description="NodB homology" evidence="12">
    <location>
        <begin position="145"/>
        <end position="342"/>
    </location>
</feature>
<organism evidence="13 14">
    <name type="scientific">Exserohilum turcicum (strain 28A)</name>
    <name type="common">Northern leaf blight fungus</name>
    <name type="synonym">Setosphaeria turcica</name>
    <dbReference type="NCBI Taxonomy" id="671987"/>
    <lineage>
        <taxon>Eukaryota</taxon>
        <taxon>Fungi</taxon>
        <taxon>Dikarya</taxon>
        <taxon>Ascomycota</taxon>
        <taxon>Pezizomycotina</taxon>
        <taxon>Dothideomycetes</taxon>
        <taxon>Pleosporomycetidae</taxon>
        <taxon>Pleosporales</taxon>
        <taxon>Pleosporineae</taxon>
        <taxon>Pleosporaceae</taxon>
        <taxon>Exserohilum</taxon>
    </lineage>
</organism>
<evidence type="ECO:0000256" key="5">
    <source>
        <dbReference type="ARBA" id="ARBA00022801"/>
    </source>
</evidence>
<evidence type="ECO:0000256" key="8">
    <source>
        <dbReference type="PROSITE-ProRule" id="PRU00261"/>
    </source>
</evidence>
<keyword evidence="4 10" id="KW-0732">Signal</keyword>
<keyword evidence="8" id="KW-1015">Disulfide bond</keyword>
<dbReference type="PANTHER" id="PTHR46471:SF8">
    <property type="entry name" value="CHITIN DEACETYLASE"/>
    <property type="match status" value="1"/>
</dbReference>
<dbReference type="InterPro" id="IPR011330">
    <property type="entry name" value="Glyco_hydro/deAcase_b/a-brl"/>
</dbReference>
<feature type="region of interest" description="Disordered" evidence="9">
    <location>
        <begin position="533"/>
        <end position="588"/>
    </location>
</feature>
<feature type="region of interest" description="Disordered" evidence="9">
    <location>
        <begin position="353"/>
        <end position="401"/>
    </location>
</feature>
<dbReference type="CDD" id="cd11618">
    <property type="entry name" value="ChtBD1_1"/>
    <property type="match status" value="2"/>
</dbReference>
<evidence type="ECO:0000313" key="14">
    <source>
        <dbReference type="Proteomes" id="UP000016935"/>
    </source>
</evidence>
<dbReference type="Gene3D" id="3.20.20.370">
    <property type="entry name" value="Glycoside hydrolase/deacetylase"/>
    <property type="match status" value="1"/>
</dbReference>
<dbReference type="PROSITE" id="PS51677">
    <property type="entry name" value="NODB"/>
    <property type="match status" value="1"/>
</dbReference>
<keyword evidence="7" id="KW-0170">Cobalt</keyword>
<gene>
    <name evidence="13" type="ORF">SETTUDRAFT_46665</name>
</gene>
<feature type="disulfide bond" evidence="8">
    <location>
        <begin position="418"/>
        <end position="432"/>
    </location>
</feature>
<dbReference type="Pfam" id="PF01522">
    <property type="entry name" value="Polysacc_deac_1"/>
    <property type="match status" value="1"/>
</dbReference>
<dbReference type="InterPro" id="IPR001002">
    <property type="entry name" value="Chitin-bd_1"/>
</dbReference>
<dbReference type="Proteomes" id="UP000016935">
    <property type="component" value="Unassembled WGS sequence"/>
</dbReference>
<dbReference type="AlphaFoldDB" id="R0IUT6"/>
<dbReference type="STRING" id="671987.R0IUT6"/>
<dbReference type="GeneID" id="19405069"/>
<feature type="domain" description="Chitin-binding type-1" evidence="11">
    <location>
        <begin position="480"/>
        <end position="526"/>
    </location>
</feature>
<dbReference type="CDD" id="cd00035">
    <property type="entry name" value="ChtBD1"/>
    <property type="match status" value="1"/>
</dbReference>
<feature type="disulfide bond" evidence="8">
    <location>
        <begin position="77"/>
        <end position="89"/>
    </location>
</feature>
<dbReference type="eggNOG" id="ENOG502S2CW">
    <property type="taxonomic scope" value="Eukaryota"/>
</dbReference>
<dbReference type="InterPro" id="IPR018371">
    <property type="entry name" value="Chitin-binding_1_CS"/>
</dbReference>
<dbReference type="OrthoDB" id="407355at2759"/>
<dbReference type="SMART" id="SM00270">
    <property type="entry name" value="ChtBD1"/>
    <property type="match status" value="3"/>
</dbReference>
<evidence type="ECO:0000259" key="11">
    <source>
        <dbReference type="PROSITE" id="PS50941"/>
    </source>
</evidence>
<keyword evidence="3" id="KW-0479">Metal-binding</keyword>
<feature type="signal peptide" evidence="10">
    <location>
        <begin position="1"/>
        <end position="18"/>
    </location>
</feature>
<feature type="disulfide bond" evidence="8">
    <location>
        <begin position="499"/>
        <end position="513"/>
    </location>
</feature>
<dbReference type="HOGENOM" id="CLU_021264_11_3_1"/>
<evidence type="ECO:0000256" key="6">
    <source>
        <dbReference type="ARBA" id="ARBA00023277"/>
    </source>
</evidence>
<keyword evidence="6" id="KW-0119">Carbohydrate metabolism</keyword>
<keyword evidence="5" id="KW-0378">Hydrolase</keyword>
<sequence length="641" mass="66156">MRFIGVSIALLLAPPVAAHSDGHIPKIYGLGSSDIAKLKARNILDSHFRLHGPSQPLTNRQGGANGRCGPDHGRASCAEGYCCSPSGYCGKGSDYCAAPDCLFQYGPGCDANKIPTGGSTRNTPRTKLGKQVYGGEGIYACATPNTIAITYDDGPYIYTNDVLDQFKAYGAKGTFFITGINLNKGAIDDKSKPWPAIISRMVAEGHQVASHTWSHQDLSAITKEQRYDQMVRNEMAITNIIGKFPTYMRPPYSSCTPASGCQQDLADLGYVVSYFNLDTDDYNNVTPDLIQNAKNRVDAAVNPSNPKVDNFHAIAHDIHQQTAQNLTGHMLDVMTKKGYKLVTLGECMGEPEANWYRTPTDRPASSSVVTPAGASSTTSRTASATSSGAVATPTTVSPDSSCGGATGYTCLGFAQGECCSTYGFCGNTEGHCGTGCQSGFGKCGFSSSSAASTPSRSIGSTAVVPSSTASSTPGGVVSADGSCGGTKGYTCAGFSEGECCSAYGWCGKSADYCGTGCNPLFGKCSSSGPVTSSSAPAAPSTRSSTPPTRSSTTSTPGLNTSTPSLTTSTRTTATSTRTSSAPATTSGPAQISPNGTCGGKAGYTCKSSSFGECCGRNGRCGNSLTSCMSILGCQKAFGSCR</sequence>
<dbReference type="PROSITE" id="PS50941">
    <property type="entry name" value="CHIT_BIND_I_2"/>
    <property type="match status" value="3"/>
</dbReference>
<evidence type="ECO:0000256" key="10">
    <source>
        <dbReference type="SAM" id="SignalP"/>
    </source>
</evidence>
<feature type="disulfide bond" evidence="8">
    <location>
        <begin position="68"/>
        <end position="83"/>
    </location>
</feature>
<evidence type="ECO:0000256" key="4">
    <source>
        <dbReference type="ARBA" id="ARBA00022729"/>
    </source>
</evidence>
<evidence type="ECO:0000256" key="3">
    <source>
        <dbReference type="ARBA" id="ARBA00022723"/>
    </source>
</evidence>
<accession>R0IUT6</accession>
<dbReference type="PROSITE" id="PS00026">
    <property type="entry name" value="CHIT_BIND_I_1"/>
    <property type="match status" value="1"/>
</dbReference>
<dbReference type="Gene3D" id="3.30.60.10">
    <property type="entry name" value="Endochitinase-like"/>
    <property type="match status" value="3"/>
</dbReference>
<evidence type="ECO:0000256" key="7">
    <source>
        <dbReference type="ARBA" id="ARBA00023285"/>
    </source>
</evidence>
<reference evidence="13 14" key="1">
    <citation type="journal article" date="2012" name="PLoS Pathog.">
        <title>Diverse lifestyles and strategies of plant pathogenesis encoded in the genomes of eighteen Dothideomycetes fungi.</title>
        <authorList>
            <person name="Ohm R.A."/>
            <person name="Feau N."/>
            <person name="Henrissat B."/>
            <person name="Schoch C.L."/>
            <person name="Horwitz B.A."/>
            <person name="Barry K.W."/>
            <person name="Condon B.J."/>
            <person name="Copeland A.C."/>
            <person name="Dhillon B."/>
            <person name="Glaser F."/>
            <person name="Hesse C.N."/>
            <person name="Kosti I."/>
            <person name="LaButti K."/>
            <person name="Lindquist E.A."/>
            <person name="Lucas S."/>
            <person name="Salamov A.A."/>
            <person name="Bradshaw R.E."/>
            <person name="Ciuffetti L."/>
            <person name="Hamelin R.C."/>
            <person name="Kema G.H.J."/>
            <person name="Lawrence C."/>
            <person name="Scott J.A."/>
            <person name="Spatafora J.W."/>
            <person name="Turgeon B.G."/>
            <person name="de Wit P.J.G.M."/>
            <person name="Zhong S."/>
            <person name="Goodwin S.B."/>
            <person name="Grigoriev I.V."/>
        </authorList>
    </citation>
    <scope>NUCLEOTIDE SEQUENCE [LARGE SCALE GENOMIC DNA]</scope>
    <source>
        <strain evidence="14">28A</strain>
    </source>
</reference>
<dbReference type="InterPro" id="IPR036861">
    <property type="entry name" value="Endochitinase-like_sf"/>
</dbReference>
<feature type="disulfide bond" evidence="8">
    <location>
        <begin position="82"/>
        <end position="96"/>
    </location>
</feature>
<dbReference type="Pfam" id="PF00187">
    <property type="entry name" value="Chitin_bind_1"/>
    <property type="match status" value="1"/>
</dbReference>
<dbReference type="CDD" id="cd10951">
    <property type="entry name" value="CE4_ClCDA_like"/>
    <property type="match status" value="1"/>
</dbReference>
<evidence type="ECO:0000256" key="1">
    <source>
        <dbReference type="ARBA" id="ARBA00001941"/>
    </source>
</evidence>
<dbReference type="GO" id="GO:0008061">
    <property type="term" value="F:chitin binding"/>
    <property type="evidence" value="ECO:0007669"/>
    <property type="project" value="UniProtKB-UniRule"/>
</dbReference>
<feature type="compositionally biased region" description="Low complexity" evidence="9">
    <location>
        <begin position="370"/>
        <end position="397"/>
    </location>
</feature>
<dbReference type="EMBL" id="KB908537">
    <property type="protein sequence ID" value="EOA88401.1"/>
    <property type="molecule type" value="Genomic_DNA"/>
</dbReference>
<feature type="domain" description="Chitin-binding type-1" evidence="11">
    <location>
        <begin position="65"/>
        <end position="111"/>
    </location>
</feature>
<keyword evidence="2 8" id="KW-0147">Chitin-binding</keyword>
<evidence type="ECO:0000256" key="2">
    <source>
        <dbReference type="ARBA" id="ARBA00022669"/>
    </source>
</evidence>
<reference evidence="13 14" key="2">
    <citation type="journal article" date="2013" name="PLoS Genet.">
        <title>Comparative genome structure, secondary metabolite, and effector coding capacity across Cochliobolus pathogens.</title>
        <authorList>
            <person name="Condon B.J."/>
            <person name="Leng Y."/>
            <person name="Wu D."/>
            <person name="Bushley K.E."/>
            <person name="Ohm R.A."/>
            <person name="Otillar R."/>
            <person name="Martin J."/>
            <person name="Schackwitz W."/>
            <person name="Grimwood J."/>
            <person name="MohdZainudin N."/>
            <person name="Xue C."/>
            <person name="Wang R."/>
            <person name="Manning V.A."/>
            <person name="Dhillon B."/>
            <person name="Tu Z.J."/>
            <person name="Steffenson B.J."/>
            <person name="Salamov A."/>
            <person name="Sun H."/>
            <person name="Lowry S."/>
            <person name="LaButti K."/>
            <person name="Han J."/>
            <person name="Copeland A."/>
            <person name="Lindquist E."/>
            <person name="Barry K."/>
            <person name="Schmutz J."/>
            <person name="Baker S.E."/>
            <person name="Ciuffetti L.M."/>
            <person name="Grigoriev I.V."/>
            <person name="Zhong S."/>
            <person name="Turgeon B.G."/>
        </authorList>
    </citation>
    <scope>NUCLEOTIDE SEQUENCE [LARGE SCALE GENOMIC DNA]</scope>
    <source>
        <strain evidence="14">28A</strain>
    </source>
</reference>
<evidence type="ECO:0000259" key="12">
    <source>
        <dbReference type="PROSITE" id="PS51677"/>
    </source>
</evidence>
<dbReference type="GO" id="GO:0016810">
    <property type="term" value="F:hydrolase activity, acting on carbon-nitrogen (but not peptide) bonds"/>
    <property type="evidence" value="ECO:0007669"/>
    <property type="project" value="InterPro"/>
</dbReference>
<keyword evidence="14" id="KW-1185">Reference proteome</keyword>
<comment type="cofactor">
    <cofactor evidence="1">
        <name>Co(2+)</name>
        <dbReference type="ChEBI" id="CHEBI:48828"/>
    </cofactor>
</comment>
<dbReference type="SUPFAM" id="SSF57016">
    <property type="entry name" value="Plant lectins/antimicrobial peptides"/>
    <property type="match status" value="3"/>
</dbReference>